<dbReference type="RefSeq" id="WP_119755623.1">
    <property type="nucleotide sequence ID" value="NZ_CP032382.1"/>
</dbReference>
<evidence type="ECO:0000256" key="1">
    <source>
        <dbReference type="SAM" id="Phobius"/>
    </source>
</evidence>
<keyword evidence="1" id="KW-0812">Transmembrane</keyword>
<organism evidence="3 4">
    <name type="scientific">Chryseolinea soli</name>
    <dbReference type="NCBI Taxonomy" id="2321403"/>
    <lineage>
        <taxon>Bacteria</taxon>
        <taxon>Pseudomonadati</taxon>
        <taxon>Bacteroidota</taxon>
        <taxon>Cytophagia</taxon>
        <taxon>Cytophagales</taxon>
        <taxon>Fulvivirgaceae</taxon>
        <taxon>Chryseolinea</taxon>
    </lineage>
</organism>
<dbReference type="EMBL" id="CP032382">
    <property type="protein sequence ID" value="AYB32370.1"/>
    <property type="molecule type" value="Genomic_DNA"/>
</dbReference>
<dbReference type="InterPro" id="IPR021994">
    <property type="entry name" value="DUF3592"/>
</dbReference>
<accession>A0A385SRV3</accession>
<proteinExistence type="predicted"/>
<name>A0A385SRV3_9BACT</name>
<evidence type="ECO:0000313" key="4">
    <source>
        <dbReference type="Proteomes" id="UP000266183"/>
    </source>
</evidence>
<dbReference type="AlphaFoldDB" id="A0A385SRV3"/>
<dbReference type="Pfam" id="PF12158">
    <property type="entry name" value="DUF3592"/>
    <property type="match status" value="1"/>
</dbReference>
<keyword evidence="4" id="KW-1185">Reference proteome</keyword>
<keyword evidence="1" id="KW-0472">Membrane</keyword>
<feature type="transmembrane region" description="Helical" evidence="1">
    <location>
        <begin position="6"/>
        <end position="28"/>
    </location>
</feature>
<sequence length="131" mass="14720">MNAGQDFGAVFSFLMTMGIIYFSGARMLKVSRFLKKARTTKGVVVKTIESSPGETGSFHYHVVRFQNDKQEWITQQAGSAMPRALPEGEEIEIMYNPEDPTQVEIYSGRLIYLPLGFLAFGIILFVVLLFS</sequence>
<feature type="domain" description="DUF3592" evidence="2">
    <location>
        <begin position="40"/>
        <end position="108"/>
    </location>
</feature>
<evidence type="ECO:0000259" key="2">
    <source>
        <dbReference type="Pfam" id="PF12158"/>
    </source>
</evidence>
<dbReference type="OrthoDB" id="681001at2"/>
<feature type="transmembrane region" description="Helical" evidence="1">
    <location>
        <begin position="110"/>
        <end position="130"/>
    </location>
</feature>
<dbReference type="KEGG" id="chk:D4L85_18130"/>
<reference evidence="4" key="1">
    <citation type="submission" date="2018-09" db="EMBL/GenBank/DDBJ databases">
        <title>Chryseolinea sp. KIS68-18 isolated from soil.</title>
        <authorList>
            <person name="Weon H.-Y."/>
            <person name="Kwon S.-W."/>
            <person name="Lee S.A."/>
        </authorList>
    </citation>
    <scope>NUCLEOTIDE SEQUENCE [LARGE SCALE GENOMIC DNA]</scope>
    <source>
        <strain evidence="4">KIS68-18</strain>
    </source>
</reference>
<gene>
    <name evidence="3" type="ORF">D4L85_18130</name>
</gene>
<keyword evidence="1" id="KW-1133">Transmembrane helix</keyword>
<evidence type="ECO:0000313" key="3">
    <source>
        <dbReference type="EMBL" id="AYB32370.1"/>
    </source>
</evidence>
<dbReference type="Proteomes" id="UP000266183">
    <property type="component" value="Chromosome"/>
</dbReference>
<protein>
    <submittedName>
        <fullName evidence="3">DUF3592 domain-containing protein</fullName>
    </submittedName>
</protein>